<name>A0A9W7GC12_9STRA</name>
<dbReference type="CDD" id="cd03357">
    <property type="entry name" value="LbH_MAT_GAT"/>
    <property type="match status" value="1"/>
</dbReference>
<evidence type="ECO:0000256" key="1">
    <source>
        <dbReference type="ARBA" id="ARBA00007274"/>
    </source>
</evidence>
<dbReference type="InterPro" id="IPR011004">
    <property type="entry name" value="Trimer_LpxA-like_sf"/>
</dbReference>
<proteinExistence type="inferred from homology"/>
<dbReference type="Proteomes" id="UP001165065">
    <property type="component" value="Unassembled WGS sequence"/>
</dbReference>
<comment type="similarity">
    <text evidence="1">Belongs to the transferase hexapeptide repeat family.</text>
</comment>
<dbReference type="PANTHER" id="PTHR23416:SF23">
    <property type="entry name" value="ACETYLTRANSFERASE C18B11.09C-RELATED"/>
    <property type="match status" value="1"/>
</dbReference>
<dbReference type="GO" id="GO:0008374">
    <property type="term" value="F:O-acyltransferase activity"/>
    <property type="evidence" value="ECO:0007669"/>
    <property type="project" value="TreeGrafter"/>
</dbReference>
<comment type="caution">
    <text evidence="4">The sequence shown here is derived from an EMBL/GenBank/DDBJ whole genome shotgun (WGS) entry which is preliminary data.</text>
</comment>
<organism evidence="4 5">
    <name type="scientific">Triparma columacea</name>
    <dbReference type="NCBI Taxonomy" id="722753"/>
    <lineage>
        <taxon>Eukaryota</taxon>
        <taxon>Sar</taxon>
        <taxon>Stramenopiles</taxon>
        <taxon>Ochrophyta</taxon>
        <taxon>Bolidophyceae</taxon>
        <taxon>Parmales</taxon>
        <taxon>Triparmaceae</taxon>
        <taxon>Triparma</taxon>
    </lineage>
</organism>
<protein>
    <recommendedName>
        <fullName evidence="6">Maltose O-acetyltransferase</fullName>
    </recommendedName>
</protein>
<dbReference type="GO" id="GO:0016407">
    <property type="term" value="F:acetyltransferase activity"/>
    <property type="evidence" value="ECO:0007669"/>
    <property type="project" value="InterPro"/>
</dbReference>
<keyword evidence="5" id="KW-1185">Reference proteome</keyword>
<gene>
    <name evidence="4" type="ORF">TrCOL_g10123</name>
</gene>
<evidence type="ECO:0008006" key="6">
    <source>
        <dbReference type="Google" id="ProtNLM"/>
    </source>
</evidence>
<dbReference type="EMBL" id="BRYA01000135">
    <property type="protein sequence ID" value="GMI40773.1"/>
    <property type="molecule type" value="Genomic_DNA"/>
</dbReference>
<dbReference type="PANTHER" id="PTHR23416">
    <property type="entry name" value="SIALIC ACID SYNTHASE-RELATED"/>
    <property type="match status" value="1"/>
</dbReference>
<keyword evidence="2" id="KW-0808">Transferase</keyword>
<evidence type="ECO:0000256" key="3">
    <source>
        <dbReference type="ARBA" id="ARBA00023315"/>
    </source>
</evidence>
<dbReference type="FunFam" id="2.160.10.10:FF:000025">
    <property type="entry name" value="Hexapeptide-repeat containing-acetyltransferase"/>
    <property type="match status" value="1"/>
</dbReference>
<evidence type="ECO:0000256" key="2">
    <source>
        <dbReference type="ARBA" id="ARBA00022679"/>
    </source>
</evidence>
<sequence length="205" mass="22522">MLSKRRKAVKKKSKEVQKMLDSKPYAVDNCKILQDMLFGTHKLCQEYNSENCSSKKARLIKELLNFPPDSPPYLEAPVYFDYGVHTTVGKNFFCNFNCVFLDCAKISIGDNVFLAPNVQLYTAAHPLDHKERRETEFARPITIGDDVWIGGGSIVLPGVEIGSRVVVAAGSVVTKNVPSDCVVAGVPARVLPTLSPPSAVSRVSH</sequence>
<dbReference type="Pfam" id="PF00132">
    <property type="entry name" value="Hexapep"/>
    <property type="match status" value="1"/>
</dbReference>
<accession>A0A9W7GC12</accession>
<reference evidence="5" key="1">
    <citation type="journal article" date="2023" name="Commun. Biol.">
        <title>Genome analysis of Parmales, the sister group of diatoms, reveals the evolutionary specialization of diatoms from phago-mixotrophs to photoautotrophs.</title>
        <authorList>
            <person name="Ban H."/>
            <person name="Sato S."/>
            <person name="Yoshikawa S."/>
            <person name="Yamada K."/>
            <person name="Nakamura Y."/>
            <person name="Ichinomiya M."/>
            <person name="Sato N."/>
            <person name="Blanc-Mathieu R."/>
            <person name="Endo H."/>
            <person name="Kuwata A."/>
            <person name="Ogata H."/>
        </authorList>
    </citation>
    <scope>NUCLEOTIDE SEQUENCE [LARGE SCALE GENOMIC DNA]</scope>
</reference>
<keyword evidence="3" id="KW-0012">Acyltransferase</keyword>
<dbReference type="OrthoDB" id="25818at2759"/>
<evidence type="ECO:0000313" key="5">
    <source>
        <dbReference type="Proteomes" id="UP001165065"/>
    </source>
</evidence>
<dbReference type="PROSITE" id="PS00101">
    <property type="entry name" value="HEXAPEP_TRANSFERASES"/>
    <property type="match status" value="1"/>
</dbReference>
<dbReference type="SUPFAM" id="SSF51161">
    <property type="entry name" value="Trimeric LpxA-like enzymes"/>
    <property type="match status" value="1"/>
</dbReference>
<dbReference type="AlphaFoldDB" id="A0A9W7GC12"/>
<evidence type="ECO:0000313" key="4">
    <source>
        <dbReference type="EMBL" id="GMI40773.1"/>
    </source>
</evidence>
<dbReference type="Gene3D" id="2.160.10.10">
    <property type="entry name" value="Hexapeptide repeat proteins"/>
    <property type="match status" value="1"/>
</dbReference>
<dbReference type="InterPro" id="IPR018357">
    <property type="entry name" value="Hexapep_transf_CS"/>
</dbReference>
<dbReference type="InterPro" id="IPR051159">
    <property type="entry name" value="Hexapeptide_acetyltransf"/>
</dbReference>
<dbReference type="InterPro" id="IPR001451">
    <property type="entry name" value="Hexapep"/>
</dbReference>